<feature type="region of interest" description="Disordered" evidence="1">
    <location>
        <begin position="1"/>
        <end position="34"/>
    </location>
</feature>
<name>A0A1A7XMH5_9TELE</name>
<gene>
    <name evidence="2" type="primary">ADAMTS9</name>
</gene>
<proteinExistence type="predicted"/>
<dbReference type="EMBL" id="HADW01017644">
    <property type="protein sequence ID" value="SBP19044.1"/>
    <property type="molecule type" value="Transcribed_RNA"/>
</dbReference>
<organism evidence="2">
    <name type="scientific">Iconisemion striatum</name>
    <dbReference type="NCBI Taxonomy" id="60296"/>
    <lineage>
        <taxon>Eukaryota</taxon>
        <taxon>Metazoa</taxon>
        <taxon>Chordata</taxon>
        <taxon>Craniata</taxon>
        <taxon>Vertebrata</taxon>
        <taxon>Euteleostomi</taxon>
        <taxon>Actinopterygii</taxon>
        <taxon>Neopterygii</taxon>
        <taxon>Teleostei</taxon>
        <taxon>Neoteleostei</taxon>
        <taxon>Acanthomorphata</taxon>
        <taxon>Ovalentaria</taxon>
        <taxon>Atherinomorphae</taxon>
        <taxon>Cyprinodontiformes</taxon>
        <taxon>Nothobranchiidae</taxon>
        <taxon>Iconisemion</taxon>
    </lineage>
</organism>
<feature type="compositionally biased region" description="Polar residues" evidence="1">
    <location>
        <begin position="1"/>
        <end position="10"/>
    </location>
</feature>
<feature type="non-terminal residue" evidence="2">
    <location>
        <position position="1"/>
    </location>
</feature>
<reference evidence="2" key="1">
    <citation type="submission" date="2016-05" db="EMBL/GenBank/DDBJ databases">
        <authorList>
            <person name="Lavstsen T."/>
            <person name="Jespersen J.S."/>
        </authorList>
    </citation>
    <scope>NUCLEOTIDE SEQUENCE</scope>
    <source>
        <tissue evidence="2">Brain</tissue>
    </source>
</reference>
<dbReference type="AlphaFoldDB" id="A0A1A7XMH5"/>
<sequence>RRVSCVNGSGRSVPEENCHHLSSKPSKQKRCKGGRCPKWKTGSWGEVGLCGQKHVYIFCSHAARHVSIFPPASFCFLQFNAYQLAPKDVHMFETC</sequence>
<evidence type="ECO:0000313" key="2">
    <source>
        <dbReference type="EMBL" id="SBP19044.1"/>
    </source>
</evidence>
<protein>
    <submittedName>
        <fullName evidence="2">ADAM metallopeptidase with thrombospondin type 1 motif, 9</fullName>
    </submittedName>
</protein>
<evidence type="ECO:0000256" key="1">
    <source>
        <dbReference type="SAM" id="MobiDB-lite"/>
    </source>
</evidence>
<reference evidence="2" key="2">
    <citation type="submission" date="2016-06" db="EMBL/GenBank/DDBJ databases">
        <title>The genome of a short-lived fish provides insights into sex chromosome evolution and the genetic control of aging.</title>
        <authorList>
            <person name="Reichwald K."/>
            <person name="Felder M."/>
            <person name="Petzold A."/>
            <person name="Koch P."/>
            <person name="Groth M."/>
            <person name="Platzer M."/>
        </authorList>
    </citation>
    <scope>NUCLEOTIDE SEQUENCE</scope>
    <source>
        <tissue evidence="2">Brain</tissue>
    </source>
</reference>
<accession>A0A1A7XMH5</accession>